<dbReference type="AlphaFoldDB" id="A0A3N6Q3I6"/>
<comment type="caution">
    <text evidence="2">The sequence shown here is derived from an EMBL/GenBank/DDBJ whole genome shotgun (WGS) entry which is preliminary data.</text>
</comment>
<sequence length="303" mass="32076">MTNLFKNSKALLTLVSVSSVITTASVAQALTLKVEVENLGLDGGVALTPVWVGFHDGSFDSYNGGLPSEKGLERIAEDGNTMPISIDFLANKTYVQGGMSGVFDSTQVGTRVDGAIGGGPITAETMAMSTFDVTPDESNRWFSYVSMVLPSNDYYVANGNPFAWDLMDLFTGNQSQISFNIGLPGTVNDAGTEVNNFSTSAGNGLFPELPAGQGGQNQGADENGVNANVADPYANFLNRPTNFDTAFADLDFNDTTLYPNGIASITISVESQSVPESSTTVGLMAMVGLFVFGGLRRRNHHFN</sequence>
<dbReference type="Gene3D" id="2.60.40.2130">
    <property type="entry name" value="F-spondin domain"/>
    <property type="match status" value="1"/>
</dbReference>
<name>A0A3N6Q3I6_9CYAN</name>
<evidence type="ECO:0000256" key="1">
    <source>
        <dbReference type="SAM" id="SignalP"/>
    </source>
</evidence>
<protein>
    <submittedName>
        <fullName evidence="2">PEP-CTERM sorting domain-containing protein</fullName>
    </submittedName>
</protein>
<evidence type="ECO:0000313" key="2">
    <source>
        <dbReference type="EMBL" id="RQH57437.1"/>
    </source>
</evidence>
<feature type="chain" id="PRO_5018227376" evidence="1">
    <location>
        <begin position="30"/>
        <end position="303"/>
    </location>
</feature>
<keyword evidence="3" id="KW-1185">Reference proteome</keyword>
<gene>
    <name evidence="2" type="ORF">D5R40_01020</name>
</gene>
<dbReference type="NCBIfam" id="NF038123">
    <property type="entry name" value="NF038123_dom"/>
    <property type="match status" value="1"/>
</dbReference>
<dbReference type="Proteomes" id="UP000269154">
    <property type="component" value="Unassembled WGS sequence"/>
</dbReference>
<dbReference type="NCBIfam" id="TIGR02595">
    <property type="entry name" value="PEP_CTERM"/>
    <property type="match status" value="1"/>
</dbReference>
<reference evidence="2 3" key="1">
    <citation type="journal article" date="2018" name="ACS Chem. Biol.">
        <title>Ketoreductase domain dysfunction expands chemodiversity: malyngamide biosynthesis in the cyanobacterium Okeania hirsuta.</title>
        <authorList>
            <person name="Moss N.A."/>
            <person name="Leao T."/>
            <person name="Rankin M."/>
            <person name="McCullough T.M."/>
            <person name="Qu P."/>
            <person name="Korobeynikov A."/>
            <person name="Smith J.L."/>
            <person name="Gerwick L."/>
            <person name="Gerwick W.H."/>
        </authorList>
    </citation>
    <scope>NUCLEOTIDE SEQUENCE [LARGE SCALE GENOMIC DNA]</scope>
    <source>
        <strain evidence="2 3">PAB10Feb10-1</strain>
    </source>
</reference>
<dbReference type="EMBL" id="RCBY01000003">
    <property type="protein sequence ID" value="RQH57437.1"/>
    <property type="molecule type" value="Genomic_DNA"/>
</dbReference>
<dbReference type="InterPro" id="IPR038678">
    <property type="entry name" value="Spondin_N_sf"/>
</dbReference>
<dbReference type="OrthoDB" id="466132at2"/>
<keyword evidence="1" id="KW-0732">Signal</keyword>
<proteinExistence type="predicted"/>
<organism evidence="2 3">
    <name type="scientific">Okeania hirsuta</name>
    <dbReference type="NCBI Taxonomy" id="1458930"/>
    <lineage>
        <taxon>Bacteria</taxon>
        <taxon>Bacillati</taxon>
        <taxon>Cyanobacteriota</taxon>
        <taxon>Cyanophyceae</taxon>
        <taxon>Oscillatoriophycideae</taxon>
        <taxon>Oscillatoriales</taxon>
        <taxon>Microcoleaceae</taxon>
        <taxon>Okeania</taxon>
    </lineage>
</organism>
<dbReference type="InterPro" id="IPR013424">
    <property type="entry name" value="Ice-binding_C"/>
</dbReference>
<accession>A0A3N6Q3I6</accession>
<evidence type="ECO:0000313" key="3">
    <source>
        <dbReference type="Proteomes" id="UP000269154"/>
    </source>
</evidence>
<dbReference type="InterPro" id="IPR009465">
    <property type="entry name" value="Spondin_N"/>
</dbReference>
<dbReference type="RefSeq" id="WP_124143849.1">
    <property type="nucleotide sequence ID" value="NZ_CAWOKI010000372.1"/>
</dbReference>
<feature type="signal peptide" evidence="1">
    <location>
        <begin position="1"/>
        <end position="29"/>
    </location>
</feature>